<feature type="domain" description="Serine aminopeptidase S33" evidence="2">
    <location>
        <begin position="87"/>
        <end position="223"/>
    </location>
</feature>
<accession>A0A7S1KWQ5</accession>
<dbReference type="GO" id="GO:0016020">
    <property type="term" value="C:membrane"/>
    <property type="evidence" value="ECO:0007669"/>
    <property type="project" value="TreeGrafter"/>
</dbReference>
<dbReference type="Pfam" id="PF12146">
    <property type="entry name" value="Hydrolase_4"/>
    <property type="match status" value="1"/>
</dbReference>
<gene>
    <name evidence="3" type="ORF">NDES1114_LOCUS307</name>
</gene>
<keyword evidence="1" id="KW-1133">Transmembrane helix</keyword>
<keyword evidence="1" id="KW-0472">Membrane</keyword>
<evidence type="ECO:0000259" key="2">
    <source>
        <dbReference type="Pfam" id="PF12146"/>
    </source>
</evidence>
<dbReference type="InterPro" id="IPR022742">
    <property type="entry name" value="Hydrolase_4"/>
</dbReference>
<name>A0A7S1KWQ5_NEODS</name>
<protein>
    <recommendedName>
        <fullName evidence="2">Serine aminopeptidase S33 domain-containing protein</fullName>
    </recommendedName>
</protein>
<reference evidence="3" key="1">
    <citation type="submission" date="2021-01" db="EMBL/GenBank/DDBJ databases">
        <authorList>
            <person name="Corre E."/>
            <person name="Pelletier E."/>
            <person name="Niang G."/>
            <person name="Scheremetjew M."/>
            <person name="Finn R."/>
            <person name="Kale V."/>
            <person name="Holt S."/>
            <person name="Cochrane G."/>
            <person name="Meng A."/>
            <person name="Brown T."/>
            <person name="Cohen L."/>
        </authorList>
    </citation>
    <scope>NUCLEOTIDE SEQUENCE</scope>
    <source>
        <strain evidence="3">CCAP 1951/1</strain>
    </source>
</reference>
<sequence length="329" mass="35884">MFDVLVTVLTYVAAVLVTLVLIVMAVAYRFRHFQDMLLYHPQEPAGSRTAVDSPRDHGVSRYEVLDIRTPDGLTLRGFLVQPPTGASRCVITYFHGNAGNVGHRIPIARLLAERVGATVVMMDYRGYGQSDSGSAAAAPSEAGLKVDANAVMEYVLGRDDLRRLPQFVMGTSLGGAVTIYLASQQRYDRVVAGFIVENSFTSISDMADVVFAPVIARRIPGWRGKLLTFTLSKIIKPVVLYIGWWSIDAVRHVTAPTLFISAAKDELVPPSHVHALHDAAVKSSLRRFVTLPDSTHNDAPAAKGYAEHISGFVHDVLQRRGHHLGSSTA</sequence>
<evidence type="ECO:0000256" key="1">
    <source>
        <dbReference type="SAM" id="Phobius"/>
    </source>
</evidence>
<keyword evidence="1" id="KW-0812">Transmembrane</keyword>
<dbReference type="EMBL" id="HBGF01000409">
    <property type="protein sequence ID" value="CAD9088186.1"/>
    <property type="molecule type" value="Transcribed_RNA"/>
</dbReference>
<dbReference type="PANTHER" id="PTHR12277:SF81">
    <property type="entry name" value="PROTEIN ABHD13"/>
    <property type="match status" value="1"/>
</dbReference>
<feature type="transmembrane region" description="Helical" evidence="1">
    <location>
        <begin position="6"/>
        <end position="28"/>
    </location>
</feature>
<dbReference type="AlphaFoldDB" id="A0A7S1KWQ5"/>
<organism evidence="3">
    <name type="scientific">Neobodo designis</name>
    <name type="common">Flagellated protozoan</name>
    <name type="synonym">Bodo designis</name>
    <dbReference type="NCBI Taxonomy" id="312471"/>
    <lineage>
        <taxon>Eukaryota</taxon>
        <taxon>Discoba</taxon>
        <taxon>Euglenozoa</taxon>
        <taxon>Kinetoplastea</taxon>
        <taxon>Metakinetoplastina</taxon>
        <taxon>Neobodonida</taxon>
        <taxon>Neobodo</taxon>
    </lineage>
</organism>
<evidence type="ECO:0000313" key="3">
    <source>
        <dbReference type="EMBL" id="CAD9088186.1"/>
    </source>
</evidence>
<dbReference type="GO" id="GO:0008474">
    <property type="term" value="F:palmitoyl-(protein) hydrolase activity"/>
    <property type="evidence" value="ECO:0007669"/>
    <property type="project" value="TreeGrafter"/>
</dbReference>
<proteinExistence type="predicted"/>
<dbReference type="SUPFAM" id="SSF53474">
    <property type="entry name" value="alpha/beta-Hydrolases"/>
    <property type="match status" value="1"/>
</dbReference>
<dbReference type="PANTHER" id="PTHR12277">
    <property type="entry name" value="ALPHA/BETA HYDROLASE DOMAIN-CONTAINING PROTEIN"/>
    <property type="match status" value="1"/>
</dbReference>
<dbReference type="Gene3D" id="3.40.50.1820">
    <property type="entry name" value="alpha/beta hydrolase"/>
    <property type="match status" value="1"/>
</dbReference>
<dbReference type="InterPro" id="IPR029058">
    <property type="entry name" value="AB_hydrolase_fold"/>
</dbReference>